<reference evidence="2 3" key="1">
    <citation type="submission" date="2021-07" db="EMBL/GenBank/DDBJ databases">
        <authorList>
            <person name="Imarazene B."/>
            <person name="Zahm M."/>
            <person name="Klopp C."/>
            <person name="Cabau C."/>
            <person name="Beille S."/>
            <person name="Jouanno E."/>
            <person name="Castinel A."/>
            <person name="Lluch J."/>
            <person name="Gil L."/>
            <person name="Kuchtly C."/>
            <person name="Lopez Roques C."/>
            <person name="Donnadieu C."/>
            <person name="Parrinello H."/>
            <person name="Journot L."/>
            <person name="Du K."/>
            <person name="Schartl M."/>
            <person name="Retaux S."/>
            <person name="Guiguen Y."/>
        </authorList>
    </citation>
    <scope>NUCLEOTIDE SEQUENCE [LARGE SCALE GENOMIC DNA]</scope>
    <source>
        <strain evidence="2">Pach_M1</strain>
        <tissue evidence="2">Testis</tissue>
    </source>
</reference>
<gene>
    <name evidence="2" type="primary">FSIP2</name>
    <name evidence="2" type="ORF">AMEX_G25289</name>
</gene>
<accession>A0A8T2KSR8</accession>
<feature type="region of interest" description="Disordered" evidence="1">
    <location>
        <begin position="106"/>
        <end position="144"/>
    </location>
</feature>
<organism evidence="2 3">
    <name type="scientific">Astyanax mexicanus</name>
    <name type="common">Blind cave fish</name>
    <name type="synonym">Astyanax fasciatus mexicanus</name>
    <dbReference type="NCBI Taxonomy" id="7994"/>
    <lineage>
        <taxon>Eukaryota</taxon>
        <taxon>Metazoa</taxon>
        <taxon>Chordata</taxon>
        <taxon>Craniata</taxon>
        <taxon>Vertebrata</taxon>
        <taxon>Euteleostomi</taxon>
        <taxon>Actinopterygii</taxon>
        <taxon>Neopterygii</taxon>
        <taxon>Teleostei</taxon>
        <taxon>Ostariophysi</taxon>
        <taxon>Characiformes</taxon>
        <taxon>Characoidei</taxon>
        <taxon>Acestrorhamphidae</taxon>
        <taxon>Acestrorhamphinae</taxon>
        <taxon>Astyanax</taxon>
    </lineage>
</organism>
<dbReference type="Proteomes" id="UP000752171">
    <property type="component" value="Unassembled WGS sequence"/>
</dbReference>
<comment type="caution">
    <text evidence="2">The sequence shown here is derived from an EMBL/GenBank/DDBJ whole genome shotgun (WGS) entry which is preliminary data.</text>
</comment>
<protein>
    <submittedName>
        <fullName evidence="2">Fibrous sheath-interacting protein 2-like</fullName>
    </submittedName>
</protein>
<evidence type="ECO:0000256" key="1">
    <source>
        <dbReference type="SAM" id="MobiDB-lite"/>
    </source>
</evidence>
<name>A0A8T2KSR8_ASTMX</name>
<dbReference type="EMBL" id="JAICCE010000022">
    <property type="protein sequence ID" value="KAG9261697.1"/>
    <property type="molecule type" value="Genomic_DNA"/>
</dbReference>
<evidence type="ECO:0000313" key="3">
    <source>
        <dbReference type="Proteomes" id="UP000752171"/>
    </source>
</evidence>
<proteinExistence type="predicted"/>
<dbReference type="AlphaFoldDB" id="A0A8T2KSR8"/>
<sequence length="144" mass="17133">MDISTLIKKPRGTKVFVTDKYSVQFSRGKLGQSLSPETQDFDLRDPNITRNLWDYNCLHDKHLKKFFKRPEKKKRLIQLGLITPDERVTCSVKEFTNYVEYLRHAPLKQDSPESDRRKPKLTMTCMEKPFSRPEKQRTKPKLIY</sequence>
<evidence type="ECO:0000313" key="2">
    <source>
        <dbReference type="EMBL" id="KAG9261697.1"/>
    </source>
</evidence>